<dbReference type="PANTHER" id="PTHR47331:SF1">
    <property type="entry name" value="GAG-LIKE PROTEIN"/>
    <property type="match status" value="1"/>
</dbReference>
<dbReference type="EMBL" id="CACRXK020000007">
    <property type="protein sequence ID" value="CAB3976678.1"/>
    <property type="molecule type" value="Genomic_DNA"/>
</dbReference>
<dbReference type="PANTHER" id="PTHR47331">
    <property type="entry name" value="PHD-TYPE DOMAIN-CONTAINING PROTEIN"/>
    <property type="match status" value="1"/>
</dbReference>
<proteinExistence type="predicted"/>
<dbReference type="AlphaFoldDB" id="A0A7D9H6F3"/>
<dbReference type="OrthoDB" id="5989194at2759"/>
<accession>A0A7D9H6F3</accession>
<name>A0A7D9H6F3_PARCT</name>
<sequence>MVKAIRLHLRMLNCLINGPVIKPNDGVELQRFSIQLTSCANTLKEIGCIGKLDNSKNLKRIINCLPTAIQYKWRDAVDRIVEQERRDITINDVMKFVASRARAANYPVFGKVGRERKENIDPDQR</sequence>
<evidence type="ECO:0000313" key="2">
    <source>
        <dbReference type="Proteomes" id="UP001152795"/>
    </source>
</evidence>
<reference evidence="1" key="1">
    <citation type="submission" date="2020-04" db="EMBL/GenBank/DDBJ databases">
        <authorList>
            <person name="Alioto T."/>
            <person name="Alioto T."/>
            <person name="Gomez Garrido J."/>
        </authorList>
    </citation>
    <scope>NUCLEOTIDE SEQUENCE</scope>
    <source>
        <strain evidence="1">A484AB</strain>
    </source>
</reference>
<protein>
    <submittedName>
        <fullName evidence="1">Uncharacterized protein</fullName>
    </submittedName>
</protein>
<organism evidence="1 2">
    <name type="scientific">Paramuricea clavata</name>
    <name type="common">Red gorgonian</name>
    <name type="synonym">Violescent sea-whip</name>
    <dbReference type="NCBI Taxonomy" id="317549"/>
    <lineage>
        <taxon>Eukaryota</taxon>
        <taxon>Metazoa</taxon>
        <taxon>Cnidaria</taxon>
        <taxon>Anthozoa</taxon>
        <taxon>Octocorallia</taxon>
        <taxon>Malacalcyonacea</taxon>
        <taxon>Plexauridae</taxon>
        <taxon>Paramuricea</taxon>
    </lineage>
</organism>
<evidence type="ECO:0000313" key="1">
    <source>
        <dbReference type="EMBL" id="CAB3976678.1"/>
    </source>
</evidence>
<gene>
    <name evidence="1" type="ORF">PACLA_8A078586</name>
</gene>
<comment type="caution">
    <text evidence="1">The sequence shown here is derived from an EMBL/GenBank/DDBJ whole genome shotgun (WGS) entry which is preliminary data.</text>
</comment>
<keyword evidence="2" id="KW-1185">Reference proteome</keyword>
<dbReference type="Proteomes" id="UP001152795">
    <property type="component" value="Unassembled WGS sequence"/>
</dbReference>